<evidence type="ECO:0000313" key="8">
    <source>
        <dbReference type="EMBL" id="PWF27131.1"/>
    </source>
</evidence>
<evidence type="ECO:0000256" key="5">
    <source>
        <dbReference type="ARBA" id="ARBA00023136"/>
    </source>
</evidence>
<dbReference type="Gene3D" id="1.20.1250.20">
    <property type="entry name" value="MFS general substrate transporter like domains"/>
    <property type="match status" value="2"/>
</dbReference>
<dbReference type="Pfam" id="PF11700">
    <property type="entry name" value="ATG22"/>
    <property type="match status" value="1"/>
</dbReference>
<evidence type="ECO:0000256" key="3">
    <source>
        <dbReference type="ARBA" id="ARBA00022692"/>
    </source>
</evidence>
<dbReference type="InterPro" id="IPR024671">
    <property type="entry name" value="Atg22-like"/>
</dbReference>
<dbReference type="PROSITE" id="PS50850">
    <property type="entry name" value="MFS"/>
    <property type="match status" value="1"/>
</dbReference>
<dbReference type="InterPro" id="IPR050495">
    <property type="entry name" value="ATG22/LtaA_families"/>
</dbReference>
<reference evidence="9" key="1">
    <citation type="submission" date="2018-05" db="EMBL/GenBank/DDBJ databases">
        <authorList>
            <person name="Li Y."/>
        </authorList>
    </citation>
    <scope>NUCLEOTIDE SEQUENCE [LARGE SCALE GENOMIC DNA]</scope>
    <source>
        <strain evidence="9">sk1b4</strain>
    </source>
</reference>
<dbReference type="InterPro" id="IPR036259">
    <property type="entry name" value="MFS_trans_sf"/>
</dbReference>
<feature type="transmembrane region" description="Helical" evidence="6">
    <location>
        <begin position="91"/>
        <end position="110"/>
    </location>
</feature>
<feature type="transmembrane region" description="Helical" evidence="6">
    <location>
        <begin position="424"/>
        <end position="446"/>
    </location>
</feature>
<evidence type="ECO:0000259" key="7">
    <source>
        <dbReference type="PROSITE" id="PS50850"/>
    </source>
</evidence>
<name>A0A2V1KBM5_9ACTO</name>
<accession>A0A2V1KBM5</accession>
<feature type="transmembrane region" description="Helical" evidence="6">
    <location>
        <begin position="318"/>
        <end position="340"/>
    </location>
</feature>
<dbReference type="PANTHER" id="PTHR23519">
    <property type="entry name" value="AUTOPHAGY-RELATED PROTEIN 22"/>
    <property type="match status" value="1"/>
</dbReference>
<keyword evidence="5 6" id="KW-0472">Membrane</keyword>
<evidence type="ECO:0000313" key="9">
    <source>
        <dbReference type="Proteomes" id="UP000245283"/>
    </source>
</evidence>
<feature type="transmembrane region" description="Helical" evidence="6">
    <location>
        <begin position="346"/>
        <end position="365"/>
    </location>
</feature>
<evidence type="ECO:0000256" key="2">
    <source>
        <dbReference type="ARBA" id="ARBA00022448"/>
    </source>
</evidence>
<dbReference type="SUPFAM" id="SSF103473">
    <property type="entry name" value="MFS general substrate transporter"/>
    <property type="match status" value="1"/>
</dbReference>
<dbReference type="OrthoDB" id="9768783at2"/>
<comment type="caution">
    <text evidence="8">The sequence shown here is derived from an EMBL/GenBank/DDBJ whole genome shotgun (WGS) entry which is preliminary data.</text>
</comment>
<feature type="transmembrane region" description="Helical" evidence="6">
    <location>
        <begin position="160"/>
        <end position="178"/>
    </location>
</feature>
<keyword evidence="4 6" id="KW-1133">Transmembrane helix</keyword>
<feature type="transmembrane region" description="Helical" evidence="6">
    <location>
        <begin position="289"/>
        <end position="306"/>
    </location>
</feature>
<dbReference type="RefSeq" id="WP_109092630.1">
    <property type="nucleotide sequence ID" value="NZ_QETB01000001.1"/>
</dbReference>
<evidence type="ECO:0000256" key="6">
    <source>
        <dbReference type="SAM" id="Phobius"/>
    </source>
</evidence>
<dbReference type="EMBL" id="QETB01000001">
    <property type="protein sequence ID" value="PWF27131.1"/>
    <property type="molecule type" value="Genomic_DNA"/>
</dbReference>
<dbReference type="Proteomes" id="UP000245283">
    <property type="component" value="Unassembled WGS sequence"/>
</dbReference>
<feature type="transmembrane region" description="Helical" evidence="6">
    <location>
        <begin position="20"/>
        <end position="47"/>
    </location>
</feature>
<evidence type="ECO:0000256" key="4">
    <source>
        <dbReference type="ARBA" id="ARBA00022989"/>
    </source>
</evidence>
<gene>
    <name evidence="8" type="ORF">DD236_01620</name>
</gene>
<keyword evidence="3 6" id="KW-0812">Transmembrane</keyword>
<protein>
    <submittedName>
        <fullName evidence="8">MFS transporter</fullName>
    </submittedName>
</protein>
<organism evidence="8 9">
    <name type="scientific">Ancrocorticia populi</name>
    <dbReference type="NCBI Taxonomy" id="2175228"/>
    <lineage>
        <taxon>Bacteria</taxon>
        <taxon>Bacillati</taxon>
        <taxon>Actinomycetota</taxon>
        <taxon>Actinomycetes</taxon>
        <taxon>Actinomycetales</taxon>
        <taxon>Actinomycetaceae</taxon>
        <taxon>Ancrocorticia</taxon>
    </lineage>
</organism>
<keyword evidence="2" id="KW-0813">Transport</keyword>
<feature type="transmembrane region" description="Helical" evidence="6">
    <location>
        <begin position="59"/>
        <end position="79"/>
    </location>
</feature>
<evidence type="ECO:0000256" key="1">
    <source>
        <dbReference type="ARBA" id="ARBA00004651"/>
    </source>
</evidence>
<dbReference type="AlphaFoldDB" id="A0A2V1KBM5"/>
<dbReference type="GO" id="GO:0022857">
    <property type="term" value="F:transmembrane transporter activity"/>
    <property type="evidence" value="ECO:0007669"/>
    <property type="project" value="InterPro"/>
</dbReference>
<sequence>MSADTSTDQPKKQGFLSPAVWRWAMWDWGSAAFNSVVTTFVFAAYLTNKDLFGPDANSYLGWVLAAAGIVVAIIAPALGQWTDRTGRRNSTLTWATLGVVVIMAFLFFVKPDGGGTYMWLGLILVALGNIIFETGSVVYNSTVSDISTKETVGRVSGFGWGMGYVGGIVLLAILYVGFIAPDVGWFGVTSEDGTNIRVSMVISAAWFLLSALPLMIKGKDREPSGSQTHGIIEAYRQVFRSIAQFWRTDRSVVWFLISSAIYRDGLAGVFSFGGVLAAAAFGFEADEVLIFGIAANVVAGIATIVFGRLDDRSGSRAVILLSLTTMVVVAFIIFFAHAGIDLGPIQLTPTAMFWIFGLILCVFVGPTQSASRTYLARIAPHGEEGELFGLYATTGRAVSFLAPFMYSTCITIAANVMGTSRADAAYFGILGIVLVLLVGLLAFIPVKPQRAP</sequence>
<feature type="domain" description="Major facilitator superfamily (MFS) profile" evidence="7">
    <location>
        <begin position="1"/>
        <end position="449"/>
    </location>
</feature>
<comment type="subcellular location">
    <subcellularLocation>
        <location evidence="1">Cell membrane</location>
        <topology evidence="1">Multi-pass membrane protein</topology>
    </subcellularLocation>
</comment>
<dbReference type="GO" id="GO:0005886">
    <property type="term" value="C:plasma membrane"/>
    <property type="evidence" value="ECO:0007669"/>
    <property type="project" value="UniProtKB-SubCell"/>
</dbReference>
<keyword evidence="9" id="KW-1185">Reference proteome</keyword>
<dbReference type="InterPro" id="IPR020846">
    <property type="entry name" value="MFS_dom"/>
</dbReference>
<proteinExistence type="predicted"/>
<feature type="transmembrane region" description="Helical" evidence="6">
    <location>
        <begin position="116"/>
        <end position="139"/>
    </location>
</feature>
<feature type="transmembrane region" description="Helical" evidence="6">
    <location>
        <begin position="397"/>
        <end position="418"/>
    </location>
</feature>
<dbReference type="PANTHER" id="PTHR23519:SF1">
    <property type="entry name" value="AUTOPHAGY-RELATED PROTEIN 22"/>
    <property type="match status" value="1"/>
</dbReference>